<dbReference type="EMBL" id="JARVLH010000004">
    <property type="protein sequence ID" value="MEX5285447.1"/>
    <property type="molecule type" value="Genomic_DNA"/>
</dbReference>
<dbReference type="InterPro" id="IPR029471">
    <property type="entry name" value="HNH_5"/>
</dbReference>
<name>A0ABV3X788_9FIRM</name>
<dbReference type="Proteomes" id="UP001559623">
    <property type="component" value="Unassembled WGS sequence"/>
</dbReference>
<organism evidence="2 3">
    <name type="scientific">Selenomonas sputigena</name>
    <dbReference type="NCBI Taxonomy" id="69823"/>
    <lineage>
        <taxon>Bacteria</taxon>
        <taxon>Bacillati</taxon>
        <taxon>Bacillota</taxon>
        <taxon>Negativicutes</taxon>
        <taxon>Selenomonadales</taxon>
        <taxon>Selenomonadaceae</taxon>
        <taxon>Selenomonas</taxon>
    </lineage>
</organism>
<keyword evidence="2" id="KW-0378">Hydrolase</keyword>
<sequence>MKKCIICRKMFEKMSDEHVIPESMGGYYHIYTICNDCNKHLGETVDCNLISHKIVELCRFLNGLKGKKGYLPNPFRDIGEIKDSDGMKVRTFFDKDGALDFHLIPYGPKKTDENKYTLIIDKKDDKNLEKIIERFSRDNKVQKKDIKISQKTQEYSPYIEYKWKIDTKKFKLGILKIAYEFATDVLPEYVNDTDAKMISKILQCGKINIIEECTRFIGSGLNRDSIRCMDFLNNFNEKNHYLMLISVENVGLQCYVNLFNSLYIGVWLSNTTYDINGDIIIGINDTENRKFYKTTIADYVKDSYSSPEIKLYTRKMEEILDYSRYFNGAIPLFYKSGNKAVCDISKLSGKHIKVRDLGNMRNIIKTKITLKKDLYYIKTNGGDLVLLKGYTITQLANN</sequence>
<dbReference type="GO" id="GO:0004519">
    <property type="term" value="F:endonuclease activity"/>
    <property type="evidence" value="ECO:0007669"/>
    <property type="project" value="UniProtKB-KW"/>
</dbReference>
<protein>
    <submittedName>
        <fullName evidence="2">HNH endonuclease</fullName>
    </submittedName>
</protein>
<proteinExistence type="predicted"/>
<keyword evidence="2" id="KW-0255">Endonuclease</keyword>
<evidence type="ECO:0000313" key="2">
    <source>
        <dbReference type="EMBL" id="MEX5285447.1"/>
    </source>
</evidence>
<reference evidence="2 3" key="1">
    <citation type="submission" date="2023-04" db="EMBL/GenBank/DDBJ databases">
        <title>Genome Sequence of Selenomonas sputigena ATCC 33150.</title>
        <authorList>
            <person name="Miller D.P."/>
            <person name="Anvari S."/>
            <person name="Polson S.W."/>
            <person name="Macdonald M."/>
            <person name="Mcdowell J.V."/>
        </authorList>
    </citation>
    <scope>NUCLEOTIDE SEQUENCE [LARGE SCALE GENOMIC DNA]</scope>
    <source>
        <strain evidence="2 3">ATCC 33150</strain>
    </source>
</reference>
<dbReference type="RefSeq" id="WP_368847180.1">
    <property type="nucleotide sequence ID" value="NZ_CP194411.1"/>
</dbReference>
<dbReference type="Pfam" id="PF14279">
    <property type="entry name" value="HNH_5"/>
    <property type="match status" value="1"/>
</dbReference>
<keyword evidence="2" id="KW-0540">Nuclease</keyword>
<accession>A0ABV3X788</accession>
<evidence type="ECO:0000259" key="1">
    <source>
        <dbReference type="Pfam" id="PF14279"/>
    </source>
</evidence>
<keyword evidence="3" id="KW-1185">Reference proteome</keyword>
<feature type="domain" description="HNH endonuclease 5" evidence="1">
    <location>
        <begin position="4"/>
        <end position="52"/>
    </location>
</feature>
<gene>
    <name evidence="2" type="ORF">QCO44_07335</name>
</gene>
<comment type="caution">
    <text evidence="2">The sequence shown here is derived from an EMBL/GenBank/DDBJ whole genome shotgun (WGS) entry which is preliminary data.</text>
</comment>
<evidence type="ECO:0000313" key="3">
    <source>
        <dbReference type="Proteomes" id="UP001559623"/>
    </source>
</evidence>